<dbReference type="Pfam" id="PF00070">
    <property type="entry name" value="Pyr_redox"/>
    <property type="match status" value="1"/>
</dbReference>
<feature type="domain" description="Pyridine nucleotide-disulphide oxidoreductase N-terminal" evidence="1">
    <location>
        <begin position="7"/>
        <end position="49"/>
    </location>
</feature>
<dbReference type="SUPFAM" id="SSF51735">
    <property type="entry name" value="NAD(P)-binding Rossmann-fold domains"/>
    <property type="match status" value="1"/>
</dbReference>
<keyword evidence="3" id="KW-1185">Reference proteome</keyword>
<dbReference type="EMBL" id="BDUD01000001">
    <property type="protein sequence ID" value="GBG19302.1"/>
    <property type="molecule type" value="Genomic_DNA"/>
</dbReference>
<dbReference type="InterPro" id="IPR039648">
    <property type="entry name" value="DHPH_N"/>
</dbReference>
<evidence type="ECO:0000313" key="3">
    <source>
        <dbReference type="Proteomes" id="UP000245124"/>
    </source>
</evidence>
<protein>
    <submittedName>
        <fullName evidence="2">Lactate/malate dehydrogenase</fullName>
    </submittedName>
</protein>
<accession>A0A2R5FKL1</accession>
<dbReference type="AlphaFoldDB" id="A0A2R5FKL1"/>
<dbReference type="Proteomes" id="UP000245124">
    <property type="component" value="Unassembled WGS sequence"/>
</dbReference>
<name>A0A2R5FKL1_NOSCO</name>
<reference evidence="2 3" key="1">
    <citation type="submission" date="2017-06" db="EMBL/GenBank/DDBJ databases">
        <title>Genome sequencing of cyanobaciteial culture collection at National Institute for Environmental Studies (NIES).</title>
        <authorList>
            <person name="Hirose Y."/>
            <person name="Shimura Y."/>
            <person name="Fujisawa T."/>
            <person name="Nakamura Y."/>
            <person name="Kawachi M."/>
        </authorList>
    </citation>
    <scope>NUCLEOTIDE SEQUENCE [LARGE SCALE GENOMIC DNA]</scope>
    <source>
        <strain evidence="2 3">NIES-4072</strain>
    </source>
</reference>
<evidence type="ECO:0000313" key="2">
    <source>
        <dbReference type="EMBL" id="GBG19302.1"/>
    </source>
</evidence>
<sequence>MISKTSKISIIGAGNVGADVANALVLLGKCVRVVLFDRTLSKAEGQDAQLTRKIAHGSRP</sequence>
<evidence type="ECO:0000259" key="1">
    <source>
        <dbReference type="Pfam" id="PF00070"/>
    </source>
</evidence>
<comment type="caution">
    <text evidence="2">The sequence shown here is derived from an EMBL/GenBank/DDBJ whole genome shotgun (WGS) entry which is preliminary data.</text>
</comment>
<dbReference type="InterPro" id="IPR036291">
    <property type="entry name" value="NAD(P)-bd_dom_sf"/>
</dbReference>
<gene>
    <name evidence="2" type="ORF">NIES4072_29690</name>
</gene>
<dbReference type="RefSeq" id="WP_369694301.1">
    <property type="nucleotide sequence ID" value="NZ_BDUD01000001.1"/>
</dbReference>
<dbReference type="Gene3D" id="3.40.50.720">
    <property type="entry name" value="NAD(P)-binding Rossmann-like Domain"/>
    <property type="match status" value="1"/>
</dbReference>
<proteinExistence type="predicted"/>
<organism evidence="2 3">
    <name type="scientific">Nostoc commune NIES-4072</name>
    <dbReference type="NCBI Taxonomy" id="2005467"/>
    <lineage>
        <taxon>Bacteria</taxon>
        <taxon>Bacillati</taxon>
        <taxon>Cyanobacteriota</taxon>
        <taxon>Cyanophyceae</taxon>
        <taxon>Nostocales</taxon>
        <taxon>Nostocaceae</taxon>
        <taxon>Nostoc</taxon>
    </lineage>
</organism>